<evidence type="ECO:0000259" key="1">
    <source>
        <dbReference type="Pfam" id="PF13454"/>
    </source>
</evidence>
<accession>A0ABU8H3B1</accession>
<dbReference type="InterPro" id="IPR038732">
    <property type="entry name" value="HpyO/CreE_NAD-binding"/>
</dbReference>
<proteinExistence type="predicted"/>
<dbReference type="SUPFAM" id="SSF51905">
    <property type="entry name" value="FAD/NAD(P)-binding domain"/>
    <property type="match status" value="1"/>
</dbReference>
<dbReference type="RefSeq" id="WP_336545224.1">
    <property type="nucleotide sequence ID" value="NZ_JBBBDM010000003.1"/>
</dbReference>
<dbReference type="InterPro" id="IPR036188">
    <property type="entry name" value="FAD/NAD-bd_sf"/>
</dbReference>
<dbReference type="EMBL" id="JBBBDM010000003">
    <property type="protein sequence ID" value="MEI5687483.1"/>
    <property type="molecule type" value="Genomic_DNA"/>
</dbReference>
<evidence type="ECO:0000313" key="3">
    <source>
        <dbReference type="Proteomes" id="UP001367771"/>
    </source>
</evidence>
<keyword evidence="3" id="KW-1185">Reference proteome</keyword>
<evidence type="ECO:0000313" key="2">
    <source>
        <dbReference type="EMBL" id="MEI5687483.1"/>
    </source>
</evidence>
<gene>
    <name evidence="2" type="ORF">V8201_10390</name>
</gene>
<comment type="caution">
    <text evidence="2">The sequence shown here is derived from an EMBL/GenBank/DDBJ whole genome shotgun (WGS) entry which is preliminary data.</text>
</comment>
<name>A0ABU8H3B1_9SPHN</name>
<dbReference type="InterPro" id="IPR052189">
    <property type="entry name" value="L-asp_N-monooxygenase_NS-form"/>
</dbReference>
<reference evidence="2 3" key="1">
    <citation type="journal article" date="2013" name="Int. J. Syst. Evol. Microbiol.">
        <title>Sphingomonas kyungheensis sp. nov., a bacterium with ginsenoside-converting activity isolated from soil of a ginseng field.</title>
        <authorList>
            <person name="Son H.M."/>
            <person name="Yang J.E."/>
            <person name="Park Y."/>
            <person name="Han C.K."/>
            <person name="Kim S.G."/>
            <person name="Kook M."/>
            <person name="Yi T.H."/>
        </authorList>
    </citation>
    <scope>NUCLEOTIDE SEQUENCE [LARGE SCALE GENOMIC DNA]</scope>
    <source>
        <strain evidence="2 3">LMG 26582</strain>
    </source>
</reference>
<dbReference type="Proteomes" id="UP001367771">
    <property type="component" value="Unassembled WGS sequence"/>
</dbReference>
<dbReference type="Pfam" id="PF13454">
    <property type="entry name" value="NAD_binding_9"/>
    <property type="match status" value="1"/>
</dbReference>
<feature type="domain" description="FAD-dependent urate hydroxylase HpyO/Asp monooxygenase CreE-like FAD/NAD(P)-binding" evidence="1">
    <location>
        <begin position="17"/>
        <end position="160"/>
    </location>
</feature>
<protein>
    <submittedName>
        <fullName evidence="2">FAD/NAD(P)-binding protein</fullName>
    </submittedName>
</protein>
<dbReference type="PANTHER" id="PTHR40254">
    <property type="entry name" value="BLR0577 PROTEIN"/>
    <property type="match status" value="1"/>
</dbReference>
<sequence length="461" mass="49660">MTTSETWSDEVQGDHVAIVGGGFSGSLLAINLMRHDGPRATLIERRPTQMARGVAYSAAHQDHLLNVRAGNMSALPDDPDHFVRWLEGKALGDARTFVSRRIYGAYLREMLDAAVAAYPKRLTLIEGEAVGLARDDGGVTVRLDDGRDVAADVAVLAIGNLPPHTPPGLDPAALPPGCYRADPWAGDISEGLAAEDSVLLIGTGLTAIDAALLLDAAGFTGQIVAMSRRGLVPRAHADTPAQPGLRERPAGGLAQQVAQLRTRAAAIGWRAAVDALRPMTQIMWGAADAATRRRFLRHLRPYWDVHRHRLAPSVAAKIAALRDSGRLHFVAGKSVAAATDGDHALFHWRPRGSDAVTTTRVARIVNCTGPQGDLLRSDEPLLRDLLRQRLIRPDPLRIGLDVDAQSQVIDADGRADPRVFCIGPMTRGGLWEVVAVPDIRQQNWTLARRLAHAQWVGGEGL</sequence>
<organism evidence="2 3">
    <name type="scientific">Sphingomonas kyungheensis</name>
    <dbReference type="NCBI Taxonomy" id="1069987"/>
    <lineage>
        <taxon>Bacteria</taxon>
        <taxon>Pseudomonadati</taxon>
        <taxon>Pseudomonadota</taxon>
        <taxon>Alphaproteobacteria</taxon>
        <taxon>Sphingomonadales</taxon>
        <taxon>Sphingomonadaceae</taxon>
        <taxon>Sphingomonas</taxon>
    </lineage>
</organism>
<dbReference type="PANTHER" id="PTHR40254:SF1">
    <property type="entry name" value="BLR0577 PROTEIN"/>
    <property type="match status" value="1"/>
</dbReference>
<dbReference type="Gene3D" id="3.50.50.60">
    <property type="entry name" value="FAD/NAD(P)-binding domain"/>
    <property type="match status" value="1"/>
</dbReference>